<dbReference type="Proteomes" id="UP000664534">
    <property type="component" value="Unassembled WGS sequence"/>
</dbReference>
<evidence type="ECO:0000256" key="5">
    <source>
        <dbReference type="ARBA" id="ARBA00022833"/>
    </source>
</evidence>
<comment type="catalytic activity">
    <reaction evidence="10">
        <text>L-arabinitol + NAD(+) = L-xylulose + NADH + H(+)</text>
        <dbReference type="Rhea" id="RHEA:16381"/>
        <dbReference type="ChEBI" id="CHEBI:15378"/>
        <dbReference type="ChEBI" id="CHEBI:17399"/>
        <dbReference type="ChEBI" id="CHEBI:18403"/>
        <dbReference type="ChEBI" id="CHEBI:57540"/>
        <dbReference type="ChEBI" id="CHEBI:57945"/>
        <dbReference type="EC" id="1.1.1.12"/>
    </reaction>
</comment>
<evidence type="ECO:0000256" key="2">
    <source>
        <dbReference type="ARBA" id="ARBA00008072"/>
    </source>
</evidence>
<evidence type="ECO:0000256" key="6">
    <source>
        <dbReference type="ARBA" id="ARBA00023002"/>
    </source>
</evidence>
<dbReference type="EMBL" id="CAJPDT010000022">
    <property type="protein sequence ID" value="CAF9919222.1"/>
    <property type="molecule type" value="Genomic_DNA"/>
</dbReference>
<organism evidence="13 14">
    <name type="scientific">Imshaugia aleurites</name>
    <dbReference type="NCBI Taxonomy" id="172621"/>
    <lineage>
        <taxon>Eukaryota</taxon>
        <taxon>Fungi</taxon>
        <taxon>Dikarya</taxon>
        <taxon>Ascomycota</taxon>
        <taxon>Pezizomycotina</taxon>
        <taxon>Lecanoromycetes</taxon>
        <taxon>OSLEUM clade</taxon>
        <taxon>Lecanoromycetidae</taxon>
        <taxon>Lecanorales</taxon>
        <taxon>Lecanorineae</taxon>
        <taxon>Parmeliaceae</taxon>
        <taxon>Imshaugia</taxon>
    </lineage>
</organism>
<dbReference type="Gene3D" id="3.90.180.10">
    <property type="entry name" value="Medium-chain alcohol dehydrogenases, catalytic domain"/>
    <property type="match status" value="1"/>
</dbReference>
<evidence type="ECO:0000313" key="13">
    <source>
        <dbReference type="EMBL" id="CAF9919222.1"/>
    </source>
</evidence>
<accession>A0A8H3I8W0</accession>
<dbReference type="EC" id="1.1.1.12" evidence="8"/>
<dbReference type="GO" id="GO:0003939">
    <property type="term" value="F:L-iditol 2-dehydrogenase (NAD+) activity"/>
    <property type="evidence" value="ECO:0007669"/>
    <property type="project" value="TreeGrafter"/>
</dbReference>
<dbReference type="InterPro" id="IPR013149">
    <property type="entry name" value="ADH-like_C"/>
</dbReference>
<evidence type="ECO:0000256" key="9">
    <source>
        <dbReference type="ARBA" id="ARBA00039783"/>
    </source>
</evidence>
<sequence length="371" mass="39887">MATVTETISLPNIGVFTDPAHKLWVAESGPTLDSVKKGQDLKHGEVTIGIKSTGICGSDIHFWHAGRIGPMVVTDTHILGHESAGVILATHPSVTHLKPGDRVAIEPDIICNQCEPCLTGRYNGCLNMRFLSTPPIDGLLRRYVNHPAVWCHKIGDMSFENGALLEPLSVALAGVERAGVKLGDPVLICGAGPIGLITLLCAAAAGAEPIVVTDIDEGRLSFAKELIPRVRTFKVERGVGEEEAAKQIVALAGGVQPSIALECTGVESSVNSAIHSVKFGGKVFVIGVGKPEMRLPFMRLSTQEIDLQFQYRYANTWPRAIRLVESGVVDLGRLVTHRFDIEDAVRAFETAADPKTGAIKVQIQSELDVQW</sequence>
<reference evidence="13" key="1">
    <citation type="submission" date="2021-03" db="EMBL/GenBank/DDBJ databases">
        <authorList>
            <person name="Tagirdzhanova G."/>
        </authorList>
    </citation>
    <scope>NUCLEOTIDE SEQUENCE</scope>
</reference>
<feature type="domain" description="Alcohol dehydrogenase-like C-terminal" evidence="11">
    <location>
        <begin position="193"/>
        <end position="325"/>
    </location>
</feature>
<proteinExistence type="inferred from homology"/>
<evidence type="ECO:0000259" key="11">
    <source>
        <dbReference type="Pfam" id="PF00107"/>
    </source>
</evidence>
<gene>
    <name evidence="13" type="primary">LAD1</name>
    <name evidence="13" type="ORF">IMSHALPRED_004557</name>
</gene>
<evidence type="ECO:0000256" key="1">
    <source>
        <dbReference type="ARBA" id="ARBA00001947"/>
    </source>
</evidence>
<name>A0A8H3I8W0_9LECA</name>
<dbReference type="GO" id="GO:0006062">
    <property type="term" value="P:sorbitol catabolic process"/>
    <property type="evidence" value="ECO:0007669"/>
    <property type="project" value="TreeGrafter"/>
</dbReference>
<dbReference type="Pfam" id="PF00107">
    <property type="entry name" value="ADH_zinc_N"/>
    <property type="match status" value="1"/>
</dbReference>
<protein>
    <recommendedName>
        <fullName evidence="9">L-arabinitol 4-dehydrogenase</fullName>
        <ecNumber evidence="8">1.1.1.12</ecNumber>
    </recommendedName>
</protein>
<dbReference type="AlphaFoldDB" id="A0A8H3I8W0"/>
<keyword evidence="7" id="KW-0520">NAD</keyword>
<comment type="cofactor">
    <cofactor evidence="1">
        <name>Zn(2+)</name>
        <dbReference type="ChEBI" id="CHEBI:29105"/>
    </cofactor>
</comment>
<dbReference type="PANTHER" id="PTHR43161">
    <property type="entry name" value="SORBITOL DEHYDROGENASE"/>
    <property type="match status" value="1"/>
</dbReference>
<dbReference type="InterPro" id="IPR011032">
    <property type="entry name" value="GroES-like_sf"/>
</dbReference>
<keyword evidence="14" id="KW-1185">Reference proteome</keyword>
<comment type="similarity">
    <text evidence="2">Belongs to the zinc-containing alcohol dehydrogenase family.</text>
</comment>
<dbReference type="GO" id="GO:0050019">
    <property type="term" value="F:L-arabinitol 4-dehydrogenase activity"/>
    <property type="evidence" value="ECO:0007669"/>
    <property type="project" value="UniProtKB-EC"/>
</dbReference>
<evidence type="ECO:0000256" key="3">
    <source>
        <dbReference type="ARBA" id="ARBA00011881"/>
    </source>
</evidence>
<evidence type="ECO:0000256" key="7">
    <source>
        <dbReference type="ARBA" id="ARBA00023027"/>
    </source>
</evidence>
<keyword evidence="4" id="KW-0479">Metal-binding</keyword>
<comment type="subunit">
    <text evidence="3">Homotetramer.</text>
</comment>
<evidence type="ECO:0000256" key="4">
    <source>
        <dbReference type="ARBA" id="ARBA00022723"/>
    </source>
</evidence>
<dbReference type="FunFam" id="3.40.50.720:FF:000068">
    <property type="entry name" value="Sorbitol dehydrogenase"/>
    <property type="match status" value="1"/>
</dbReference>
<evidence type="ECO:0000256" key="8">
    <source>
        <dbReference type="ARBA" id="ARBA00038954"/>
    </source>
</evidence>
<dbReference type="InterPro" id="IPR036291">
    <property type="entry name" value="NAD(P)-bd_dom_sf"/>
</dbReference>
<feature type="domain" description="Alcohol dehydrogenase-like N-terminal" evidence="12">
    <location>
        <begin position="43"/>
        <end position="155"/>
    </location>
</feature>
<evidence type="ECO:0000259" key="12">
    <source>
        <dbReference type="Pfam" id="PF08240"/>
    </source>
</evidence>
<comment type="caution">
    <text evidence="13">The sequence shown here is derived from an EMBL/GenBank/DDBJ whole genome shotgun (WGS) entry which is preliminary data.</text>
</comment>
<dbReference type="GO" id="GO:0046872">
    <property type="term" value="F:metal ion binding"/>
    <property type="evidence" value="ECO:0007669"/>
    <property type="project" value="UniProtKB-KW"/>
</dbReference>
<dbReference type="InterPro" id="IPR045306">
    <property type="entry name" value="SDH-like"/>
</dbReference>
<dbReference type="SUPFAM" id="SSF51735">
    <property type="entry name" value="NAD(P)-binding Rossmann-fold domains"/>
    <property type="match status" value="1"/>
</dbReference>
<dbReference type="SUPFAM" id="SSF50129">
    <property type="entry name" value="GroES-like"/>
    <property type="match status" value="1"/>
</dbReference>
<dbReference type="OrthoDB" id="2148442at2759"/>
<dbReference type="Pfam" id="PF08240">
    <property type="entry name" value="ADH_N"/>
    <property type="match status" value="1"/>
</dbReference>
<keyword evidence="6" id="KW-0560">Oxidoreductase</keyword>
<evidence type="ECO:0000313" key="14">
    <source>
        <dbReference type="Proteomes" id="UP000664534"/>
    </source>
</evidence>
<dbReference type="PANTHER" id="PTHR43161:SF12">
    <property type="entry name" value="L-ARABINITOL 4-DEHYDROGENASE"/>
    <property type="match status" value="1"/>
</dbReference>
<dbReference type="CDD" id="cd05285">
    <property type="entry name" value="sorbitol_DH"/>
    <property type="match status" value="1"/>
</dbReference>
<keyword evidence="5" id="KW-0862">Zinc</keyword>
<dbReference type="Gene3D" id="3.40.50.720">
    <property type="entry name" value="NAD(P)-binding Rossmann-like Domain"/>
    <property type="match status" value="1"/>
</dbReference>
<evidence type="ECO:0000256" key="10">
    <source>
        <dbReference type="ARBA" id="ARBA00049317"/>
    </source>
</evidence>
<dbReference type="InterPro" id="IPR013154">
    <property type="entry name" value="ADH-like_N"/>
</dbReference>